<gene>
    <name evidence="3" type="ORF">N7468_003422</name>
</gene>
<dbReference type="GeneID" id="83200022"/>
<organism evidence="3 4">
    <name type="scientific">Penicillium chermesinum</name>
    <dbReference type="NCBI Taxonomy" id="63820"/>
    <lineage>
        <taxon>Eukaryota</taxon>
        <taxon>Fungi</taxon>
        <taxon>Dikarya</taxon>
        <taxon>Ascomycota</taxon>
        <taxon>Pezizomycotina</taxon>
        <taxon>Eurotiomycetes</taxon>
        <taxon>Eurotiomycetidae</taxon>
        <taxon>Eurotiales</taxon>
        <taxon>Aspergillaceae</taxon>
        <taxon>Penicillium</taxon>
    </lineage>
</organism>
<dbReference type="OrthoDB" id="3518533at2759"/>
<dbReference type="Pfam" id="PF25484">
    <property type="entry name" value="DUF7907"/>
    <property type="match status" value="1"/>
</dbReference>
<dbReference type="RefSeq" id="XP_058331722.1">
    <property type="nucleotide sequence ID" value="XM_058472719.1"/>
</dbReference>
<evidence type="ECO:0000313" key="4">
    <source>
        <dbReference type="Proteomes" id="UP001150941"/>
    </source>
</evidence>
<evidence type="ECO:0000256" key="1">
    <source>
        <dbReference type="SAM" id="SignalP"/>
    </source>
</evidence>
<proteinExistence type="predicted"/>
<evidence type="ECO:0000313" key="3">
    <source>
        <dbReference type="EMBL" id="KAJ5238803.1"/>
    </source>
</evidence>
<accession>A0A9W9P6F5</accession>
<reference evidence="3" key="1">
    <citation type="submission" date="2022-11" db="EMBL/GenBank/DDBJ databases">
        <authorList>
            <person name="Petersen C."/>
        </authorList>
    </citation>
    <scope>NUCLEOTIDE SEQUENCE</scope>
    <source>
        <strain evidence="3">IBT 19713</strain>
    </source>
</reference>
<keyword evidence="4" id="KW-1185">Reference proteome</keyword>
<dbReference type="Proteomes" id="UP001150941">
    <property type="component" value="Unassembled WGS sequence"/>
</dbReference>
<protein>
    <recommendedName>
        <fullName evidence="2">DUF7907 domain-containing protein</fullName>
    </recommendedName>
</protein>
<comment type="caution">
    <text evidence="3">The sequence shown here is derived from an EMBL/GenBank/DDBJ whole genome shotgun (WGS) entry which is preliminary data.</text>
</comment>
<sequence length="160" mass="17231">MKFIASVALLAGTAMASQKEFKLKSTGATLSQHDNLYLTAYHTGAGTNDAVFQSNATVASNFFLNGTNAFADLKTQYPWGIEIQSDTNYAAWDSVTINAGTGSDGFSVKGGELVWSEADGFGGWLICDWNHGVPQLFYLDRYYDDKIPSSCSKASLAVSQ</sequence>
<feature type="domain" description="DUF7907" evidence="2">
    <location>
        <begin position="19"/>
        <end position="156"/>
    </location>
</feature>
<name>A0A9W9P6F5_9EURO</name>
<keyword evidence="1" id="KW-0732">Signal</keyword>
<feature type="chain" id="PRO_5040905666" description="DUF7907 domain-containing protein" evidence="1">
    <location>
        <begin position="17"/>
        <end position="160"/>
    </location>
</feature>
<evidence type="ECO:0000259" key="2">
    <source>
        <dbReference type="Pfam" id="PF25484"/>
    </source>
</evidence>
<feature type="signal peptide" evidence="1">
    <location>
        <begin position="1"/>
        <end position="16"/>
    </location>
</feature>
<dbReference type="EMBL" id="JAPQKS010000003">
    <property type="protein sequence ID" value="KAJ5238803.1"/>
    <property type="molecule type" value="Genomic_DNA"/>
</dbReference>
<reference evidence="3" key="2">
    <citation type="journal article" date="2023" name="IMA Fungus">
        <title>Comparative genomic study of the Penicillium genus elucidates a diverse pangenome and 15 lateral gene transfer events.</title>
        <authorList>
            <person name="Petersen C."/>
            <person name="Sorensen T."/>
            <person name="Nielsen M.R."/>
            <person name="Sondergaard T.E."/>
            <person name="Sorensen J.L."/>
            <person name="Fitzpatrick D.A."/>
            <person name="Frisvad J.C."/>
            <person name="Nielsen K.L."/>
        </authorList>
    </citation>
    <scope>NUCLEOTIDE SEQUENCE</scope>
    <source>
        <strain evidence="3">IBT 19713</strain>
    </source>
</reference>
<dbReference type="AlphaFoldDB" id="A0A9W9P6F5"/>
<dbReference type="InterPro" id="IPR057229">
    <property type="entry name" value="DUF7907"/>
</dbReference>